<gene>
    <name evidence="2" type="ORF">B0J12DRAFT_696818</name>
</gene>
<evidence type="ECO:0000256" key="1">
    <source>
        <dbReference type="SAM" id="MobiDB-lite"/>
    </source>
</evidence>
<evidence type="ECO:0000313" key="3">
    <source>
        <dbReference type="Proteomes" id="UP000774617"/>
    </source>
</evidence>
<name>A0ABQ8GKR0_9PEZI</name>
<feature type="compositionally biased region" description="Basic and acidic residues" evidence="1">
    <location>
        <begin position="123"/>
        <end position="134"/>
    </location>
</feature>
<organism evidence="2 3">
    <name type="scientific">Macrophomina phaseolina</name>
    <dbReference type="NCBI Taxonomy" id="35725"/>
    <lineage>
        <taxon>Eukaryota</taxon>
        <taxon>Fungi</taxon>
        <taxon>Dikarya</taxon>
        <taxon>Ascomycota</taxon>
        <taxon>Pezizomycotina</taxon>
        <taxon>Dothideomycetes</taxon>
        <taxon>Dothideomycetes incertae sedis</taxon>
        <taxon>Botryosphaeriales</taxon>
        <taxon>Botryosphaeriaceae</taxon>
        <taxon>Macrophomina</taxon>
    </lineage>
</organism>
<reference evidence="2 3" key="1">
    <citation type="journal article" date="2021" name="Nat. Commun.">
        <title>Genetic determinants of endophytism in the Arabidopsis root mycobiome.</title>
        <authorList>
            <person name="Mesny F."/>
            <person name="Miyauchi S."/>
            <person name="Thiergart T."/>
            <person name="Pickel B."/>
            <person name="Atanasova L."/>
            <person name="Karlsson M."/>
            <person name="Huettel B."/>
            <person name="Barry K.W."/>
            <person name="Haridas S."/>
            <person name="Chen C."/>
            <person name="Bauer D."/>
            <person name="Andreopoulos W."/>
            <person name="Pangilinan J."/>
            <person name="LaButti K."/>
            <person name="Riley R."/>
            <person name="Lipzen A."/>
            <person name="Clum A."/>
            <person name="Drula E."/>
            <person name="Henrissat B."/>
            <person name="Kohler A."/>
            <person name="Grigoriev I.V."/>
            <person name="Martin F.M."/>
            <person name="Hacquard S."/>
        </authorList>
    </citation>
    <scope>NUCLEOTIDE SEQUENCE [LARGE SCALE GENOMIC DNA]</scope>
    <source>
        <strain evidence="2 3">MPI-SDFR-AT-0080</strain>
    </source>
</reference>
<dbReference type="EMBL" id="JAGTJR010000007">
    <property type="protein sequence ID" value="KAH7056926.1"/>
    <property type="molecule type" value="Genomic_DNA"/>
</dbReference>
<proteinExistence type="predicted"/>
<keyword evidence="3" id="KW-1185">Reference proteome</keyword>
<accession>A0ABQ8GKR0</accession>
<feature type="region of interest" description="Disordered" evidence="1">
    <location>
        <begin position="118"/>
        <end position="142"/>
    </location>
</feature>
<sequence>MCDWIGGGAVSLQLNHTHSEQFRAAGYAPLVAGGREDGAVREHGSFSSTRLYDAGASDAARPAPWRCWRSSAAHWPTWTMIAEGRTAIADTYATNNHGQVYACSSAFLPRRRKEPIHSKLRVSPRDGNSEHELLVADAPEGY</sequence>
<dbReference type="Proteomes" id="UP000774617">
    <property type="component" value="Unassembled WGS sequence"/>
</dbReference>
<protein>
    <submittedName>
        <fullName evidence="2">Uncharacterized protein</fullName>
    </submittedName>
</protein>
<evidence type="ECO:0000313" key="2">
    <source>
        <dbReference type="EMBL" id="KAH7056926.1"/>
    </source>
</evidence>
<comment type="caution">
    <text evidence="2">The sequence shown here is derived from an EMBL/GenBank/DDBJ whole genome shotgun (WGS) entry which is preliminary data.</text>
</comment>